<keyword evidence="1" id="KW-0812">Transmembrane</keyword>
<keyword evidence="3" id="KW-1185">Reference proteome</keyword>
<evidence type="ECO:0000313" key="2">
    <source>
        <dbReference type="EMBL" id="MBC8756547.1"/>
    </source>
</evidence>
<dbReference type="RefSeq" id="WP_187563586.1">
    <property type="nucleotide sequence ID" value="NZ_JACGWS010000012.1"/>
</dbReference>
<feature type="transmembrane region" description="Helical" evidence="1">
    <location>
        <begin position="132"/>
        <end position="155"/>
    </location>
</feature>
<evidence type="ECO:0008006" key="4">
    <source>
        <dbReference type="Google" id="ProtNLM"/>
    </source>
</evidence>
<evidence type="ECO:0000256" key="1">
    <source>
        <dbReference type="SAM" id="Phobius"/>
    </source>
</evidence>
<feature type="transmembrane region" description="Helical" evidence="1">
    <location>
        <begin position="70"/>
        <end position="88"/>
    </location>
</feature>
<reference evidence="2 3" key="1">
    <citation type="submission" date="2020-07" db="EMBL/GenBank/DDBJ databases">
        <title>Description of Kordia aestuariivivens sp. nov., isolated from a tidal flat.</title>
        <authorList>
            <person name="Park S."/>
            <person name="Yoon J.-H."/>
        </authorList>
    </citation>
    <scope>NUCLEOTIDE SEQUENCE [LARGE SCALE GENOMIC DNA]</scope>
    <source>
        <strain evidence="2 3">YSTF-M3</strain>
    </source>
</reference>
<protein>
    <recommendedName>
        <fullName evidence="4">Intracellular septation protein A</fullName>
    </recommendedName>
</protein>
<name>A0ABR7QDD8_9FLAO</name>
<dbReference type="EMBL" id="JACGWS010000012">
    <property type="protein sequence ID" value="MBC8756547.1"/>
    <property type="molecule type" value="Genomic_DNA"/>
</dbReference>
<keyword evidence="1" id="KW-0472">Membrane</keyword>
<feature type="transmembrane region" description="Helical" evidence="1">
    <location>
        <begin position="12"/>
        <end position="30"/>
    </location>
</feature>
<keyword evidence="1" id="KW-1133">Transmembrane helix</keyword>
<feature type="transmembrane region" description="Helical" evidence="1">
    <location>
        <begin position="42"/>
        <end position="64"/>
    </location>
</feature>
<gene>
    <name evidence="2" type="ORF">H2O64_17880</name>
</gene>
<evidence type="ECO:0000313" key="3">
    <source>
        <dbReference type="Proteomes" id="UP000619238"/>
    </source>
</evidence>
<accession>A0ABR7QDD8</accession>
<organism evidence="2 3">
    <name type="scientific">Kordia aestuariivivens</name>
    <dbReference type="NCBI Taxonomy" id="2759037"/>
    <lineage>
        <taxon>Bacteria</taxon>
        <taxon>Pseudomonadati</taxon>
        <taxon>Bacteroidota</taxon>
        <taxon>Flavobacteriia</taxon>
        <taxon>Flavobacteriales</taxon>
        <taxon>Flavobacteriaceae</taxon>
        <taxon>Kordia</taxon>
    </lineage>
</organism>
<proteinExistence type="predicted"/>
<dbReference type="Proteomes" id="UP000619238">
    <property type="component" value="Unassembled WGS sequence"/>
</dbReference>
<comment type="caution">
    <text evidence="2">The sequence shown here is derived from an EMBL/GenBank/DDBJ whole genome shotgun (WGS) entry which is preliminary data.</text>
</comment>
<sequence>MKLGYNNLPLLHIYTLGEFLLLSYFFKSLLEKPVFFKTSFWYFIIGGSFLIIINSLFFQSIFGFNTFAKTFVQVTIIGYAILYFYNLVENQLFSLALSKSLRLINSAILVYYSGSLFIFMCSNVYLENMQIYVPFWAFNAVLNFLFQLLILLGLWKVFFKKTTL</sequence>
<feature type="transmembrane region" description="Helical" evidence="1">
    <location>
        <begin position="109"/>
        <end position="126"/>
    </location>
</feature>